<protein>
    <submittedName>
        <fullName evidence="1">Uncharacterized protein</fullName>
    </submittedName>
</protein>
<evidence type="ECO:0000313" key="1">
    <source>
        <dbReference type="EMBL" id="GAA2415668.1"/>
    </source>
</evidence>
<comment type="caution">
    <text evidence="1">The sequence shown here is derived from an EMBL/GenBank/DDBJ whole genome shotgun (WGS) entry which is preliminary data.</text>
</comment>
<dbReference type="Proteomes" id="UP001500058">
    <property type="component" value="Unassembled WGS sequence"/>
</dbReference>
<sequence length="188" mass="20579">MQRQVAAAIKTARAVQRTMEDGVGELKSAQRRLKDAVTRFQRAVMVVVVDGGQAVVERAQCIVDQPDPRKGEDVTEAQRELDEILRDAFLADQELAITLTANIGLDMWFNAGKLRSGTDSTGSIGVDLYDALDRAARGEDPHPEKNHQSPRDVLVNWVTGTGESEKVFTERFSSCGSRVRRASGGRGP</sequence>
<name>A0ABP5W2W4_9ACTN</name>
<dbReference type="EMBL" id="BAAATJ010000035">
    <property type="protein sequence ID" value="GAA2415668.1"/>
    <property type="molecule type" value="Genomic_DNA"/>
</dbReference>
<proteinExistence type="predicted"/>
<organism evidence="1 2">
    <name type="scientific">Streptomyces glaucosporus</name>
    <dbReference type="NCBI Taxonomy" id="284044"/>
    <lineage>
        <taxon>Bacteria</taxon>
        <taxon>Bacillati</taxon>
        <taxon>Actinomycetota</taxon>
        <taxon>Actinomycetes</taxon>
        <taxon>Kitasatosporales</taxon>
        <taxon>Streptomycetaceae</taxon>
        <taxon>Streptomyces</taxon>
    </lineage>
</organism>
<reference evidence="2" key="1">
    <citation type="journal article" date="2019" name="Int. J. Syst. Evol. Microbiol.">
        <title>The Global Catalogue of Microorganisms (GCM) 10K type strain sequencing project: providing services to taxonomists for standard genome sequencing and annotation.</title>
        <authorList>
            <consortium name="The Broad Institute Genomics Platform"/>
            <consortium name="The Broad Institute Genome Sequencing Center for Infectious Disease"/>
            <person name="Wu L."/>
            <person name="Ma J."/>
        </authorList>
    </citation>
    <scope>NUCLEOTIDE SEQUENCE [LARGE SCALE GENOMIC DNA]</scope>
    <source>
        <strain evidence="2">JCM 6921</strain>
    </source>
</reference>
<keyword evidence="2" id="KW-1185">Reference proteome</keyword>
<dbReference type="RefSeq" id="WP_344633580.1">
    <property type="nucleotide sequence ID" value="NZ_BAAATJ010000035.1"/>
</dbReference>
<gene>
    <name evidence="1" type="ORF">GCM10010420_52100</name>
</gene>
<evidence type="ECO:0000313" key="2">
    <source>
        <dbReference type="Proteomes" id="UP001500058"/>
    </source>
</evidence>
<accession>A0ABP5W2W4</accession>